<evidence type="ECO:0000256" key="5">
    <source>
        <dbReference type="ARBA" id="ARBA00023266"/>
    </source>
</evidence>
<evidence type="ECO:0000256" key="3">
    <source>
        <dbReference type="ARBA" id="ARBA00022777"/>
    </source>
</evidence>
<dbReference type="KEGG" id="nsm:JO391_10695"/>
<dbReference type="GO" id="GO:0016491">
    <property type="term" value="F:oxidoreductase activity"/>
    <property type="evidence" value="ECO:0007669"/>
    <property type="project" value="InterPro"/>
</dbReference>
<proteinExistence type="predicted"/>
<dbReference type="Pfam" id="PF07992">
    <property type="entry name" value="Pyr_redox_2"/>
    <property type="match status" value="1"/>
</dbReference>
<accession>A0A8G1EAE8</accession>
<dbReference type="InterPro" id="IPR016188">
    <property type="entry name" value="PurM-like_N"/>
</dbReference>
<keyword evidence="5" id="KW-0711">Selenium</keyword>
<dbReference type="Gene3D" id="3.30.1330.10">
    <property type="entry name" value="PurM-like, N-terminal domain"/>
    <property type="match status" value="1"/>
</dbReference>
<keyword evidence="2" id="KW-0547">Nucleotide-binding</keyword>
<dbReference type="AlphaFoldDB" id="A0A8G1EAE8"/>
<dbReference type="Proteomes" id="UP000826300">
    <property type="component" value="Chromosome"/>
</dbReference>
<evidence type="ECO:0000313" key="10">
    <source>
        <dbReference type="Proteomes" id="UP000826300"/>
    </source>
</evidence>
<evidence type="ECO:0000256" key="2">
    <source>
        <dbReference type="ARBA" id="ARBA00022741"/>
    </source>
</evidence>
<dbReference type="InterPro" id="IPR036676">
    <property type="entry name" value="PurM-like_C_sf"/>
</dbReference>
<dbReference type="SUPFAM" id="SSF56042">
    <property type="entry name" value="PurM C-terminal domain-like"/>
    <property type="match status" value="1"/>
</dbReference>
<keyword evidence="4" id="KW-0067">ATP-binding</keyword>
<reference evidence="9" key="1">
    <citation type="submission" date="2021-02" db="EMBL/GenBank/DDBJ databases">
        <title>Rhodobacter shimadae sp. nov., an aerobic anoxygenic phototrophic bacterium isolated from a hot spring.</title>
        <authorList>
            <person name="Muramatsu S."/>
            <person name="Haruta S."/>
            <person name="Hirose S."/>
            <person name="Hanada S."/>
        </authorList>
    </citation>
    <scope>NUCLEOTIDE SEQUENCE</scope>
    <source>
        <strain evidence="9">N10</strain>
    </source>
</reference>
<dbReference type="EMBL" id="CP069370">
    <property type="protein sequence ID" value="QYZ68262.1"/>
    <property type="molecule type" value="Genomic_DNA"/>
</dbReference>
<evidence type="ECO:0000313" key="9">
    <source>
        <dbReference type="EMBL" id="QYZ68262.1"/>
    </source>
</evidence>
<dbReference type="CDD" id="cd02195">
    <property type="entry name" value="SelD"/>
    <property type="match status" value="1"/>
</dbReference>
<evidence type="ECO:0000256" key="4">
    <source>
        <dbReference type="ARBA" id="ARBA00022840"/>
    </source>
</evidence>
<organism evidence="9 10">
    <name type="scientific">Neotabrizicola shimadae</name>
    <dbReference type="NCBI Taxonomy" id="2807096"/>
    <lineage>
        <taxon>Bacteria</taxon>
        <taxon>Pseudomonadati</taxon>
        <taxon>Pseudomonadota</taxon>
        <taxon>Alphaproteobacteria</taxon>
        <taxon>Rhodobacterales</taxon>
        <taxon>Paracoccaceae</taxon>
        <taxon>Neotabrizicola</taxon>
    </lineage>
</organism>
<dbReference type="NCBIfam" id="TIGR03169">
    <property type="entry name" value="Nterm_to_SelD"/>
    <property type="match status" value="1"/>
</dbReference>
<dbReference type="InterPro" id="IPR010918">
    <property type="entry name" value="PurM-like_C_dom"/>
</dbReference>
<dbReference type="GO" id="GO:0016260">
    <property type="term" value="P:selenocysteine biosynthetic process"/>
    <property type="evidence" value="ECO:0007669"/>
    <property type="project" value="TreeGrafter"/>
</dbReference>
<evidence type="ECO:0000256" key="1">
    <source>
        <dbReference type="ARBA" id="ARBA00022679"/>
    </source>
</evidence>
<dbReference type="PANTHER" id="PTHR10256">
    <property type="entry name" value="SELENIDE, WATER DIKINASE"/>
    <property type="match status" value="1"/>
</dbReference>
<evidence type="ECO:0000259" key="6">
    <source>
        <dbReference type="Pfam" id="PF00586"/>
    </source>
</evidence>
<dbReference type="InterPro" id="IPR023753">
    <property type="entry name" value="FAD/NAD-binding_dom"/>
</dbReference>
<dbReference type="GO" id="GO:0005524">
    <property type="term" value="F:ATP binding"/>
    <property type="evidence" value="ECO:0007669"/>
    <property type="project" value="UniProtKB-KW"/>
</dbReference>
<keyword evidence="3" id="KW-0418">Kinase</keyword>
<sequence length="728" mass="74727">MQADWPLVSDLVLVGGGHAHALVARMWGMDPMPGVRVTIVNPDPVAPYTGMLPGHIAGHYPREALMIDLVRLARFAGARLILDRAVGIDREKRLVVLEGRGPIRFDVASVDVGIGSGLPELPGFAAHGVAAKPLGDYAQRWEAFVARRLVWPRVVVIGAGVGGVELALASMHRLHRDGARPQVTLIDRAPGVLPGVPSGTRARLMAELEAAEIAVLTGVEPVAVERDAVVLADGQRIGSDFTLSVAGARGQGWLAGTGLETVDGHLLVGPSLQTSDPAIFAAGDCAHLGHAPRPKAGVYAVRAAPVLAANLKAALAGGRMRAFHPQRDYLKLVSLGDRRALADRSGLRAGGGWLWRWKDRIDRRFMAMFEDYPAMPGPALPSAVPAALRRAAAERPLCAGCGAKVGPGALSSALAGIGAPGRADVLSGPGDDAAVLAVGGAVQVVTTDHLRAFTPDARAMARIAAVHALGDVWAMGAEPQAVLAQVILPRLGEAMQAEMLAEIMEAAGAVVREAGAELVGGHTTVGAELTLGFTVTGLARRVVAKGGARPGDALVLTKAIGTGVILAAEMGLARVPEMMLGEAWAVAMAAMARPVGPAAALLAPEAHAMTDVTGFGLAGHLLEMLEASGCSAELDLEVVPVLPGALELAEAGWESSLAAANRAAVDWRMEAPAGPRVALLADPQTGGGLLAAVPAERAGALVDALREMGEPAAVIGRVGPGPVALRVG</sequence>
<dbReference type="InterPro" id="IPR017584">
    <property type="entry name" value="Pyridine_nucleo_diS_OxRdtase_N"/>
</dbReference>
<keyword evidence="10" id="KW-1185">Reference proteome</keyword>
<gene>
    <name evidence="9" type="primary">selD</name>
    <name evidence="9" type="ORF">JO391_10695</name>
</gene>
<dbReference type="InterPro" id="IPR004536">
    <property type="entry name" value="SPS/SelD"/>
</dbReference>
<dbReference type="InterPro" id="IPR036921">
    <property type="entry name" value="PurM-like_N_sf"/>
</dbReference>
<keyword evidence="1 9" id="KW-0808">Transferase</keyword>
<evidence type="ECO:0000259" key="7">
    <source>
        <dbReference type="Pfam" id="PF02769"/>
    </source>
</evidence>
<dbReference type="Gene3D" id="3.50.50.100">
    <property type="match status" value="1"/>
</dbReference>
<dbReference type="PRINTS" id="PR00368">
    <property type="entry name" value="FADPNR"/>
</dbReference>
<dbReference type="InterPro" id="IPR036188">
    <property type="entry name" value="FAD/NAD-bd_sf"/>
</dbReference>
<dbReference type="Gene3D" id="3.90.650.10">
    <property type="entry name" value="PurM-like C-terminal domain"/>
    <property type="match status" value="1"/>
</dbReference>
<protein>
    <submittedName>
        <fullName evidence="9">Selenide, water dikinase SelD</fullName>
        <ecNumber evidence="9">2.7.9.3</ecNumber>
    </submittedName>
</protein>
<dbReference type="Pfam" id="PF00586">
    <property type="entry name" value="AIRS"/>
    <property type="match status" value="1"/>
</dbReference>
<evidence type="ECO:0000259" key="8">
    <source>
        <dbReference type="Pfam" id="PF07992"/>
    </source>
</evidence>
<feature type="domain" description="PurM-like N-terminal" evidence="6">
    <location>
        <begin position="430"/>
        <end position="538"/>
    </location>
</feature>
<dbReference type="NCBIfam" id="TIGR00476">
    <property type="entry name" value="selD"/>
    <property type="match status" value="1"/>
</dbReference>
<dbReference type="RefSeq" id="WP_220660486.1">
    <property type="nucleotide sequence ID" value="NZ_CP069370.1"/>
</dbReference>
<dbReference type="Pfam" id="PF02769">
    <property type="entry name" value="AIRS_C"/>
    <property type="match status" value="1"/>
</dbReference>
<dbReference type="GO" id="GO:0004756">
    <property type="term" value="F:selenide, water dikinase activity"/>
    <property type="evidence" value="ECO:0007669"/>
    <property type="project" value="UniProtKB-EC"/>
</dbReference>
<dbReference type="EC" id="2.7.9.3" evidence="9"/>
<name>A0A8G1EAE8_9RHOB</name>
<dbReference type="PANTHER" id="PTHR10256:SF0">
    <property type="entry name" value="INACTIVE SELENIDE, WATER DIKINASE-LIKE PROTEIN-RELATED"/>
    <property type="match status" value="1"/>
</dbReference>
<feature type="domain" description="PurM-like C-terminal" evidence="7">
    <location>
        <begin position="549"/>
        <end position="722"/>
    </location>
</feature>
<dbReference type="SUPFAM" id="SSF55326">
    <property type="entry name" value="PurM N-terminal domain-like"/>
    <property type="match status" value="1"/>
</dbReference>
<dbReference type="SUPFAM" id="SSF51905">
    <property type="entry name" value="FAD/NAD(P)-binding domain"/>
    <property type="match status" value="2"/>
</dbReference>
<feature type="domain" description="FAD/NAD(P)-binding" evidence="8">
    <location>
        <begin position="10"/>
        <end position="301"/>
    </location>
</feature>
<dbReference type="GO" id="GO:0005737">
    <property type="term" value="C:cytoplasm"/>
    <property type="evidence" value="ECO:0007669"/>
    <property type="project" value="TreeGrafter"/>
</dbReference>